<sequence precursor="true">MRDSDESSRPKLRKFLTLTDIFMLSITGMIGSAWLFSVVAGDYYAGPASILTWIIAGVFFIFMVFGFAELGGIFPFSGSLARYNHYTHGIFSNYLLAWAYFLGAVTTVSVEAIAIVTYASSYISGLVGANGLLTPLGVLIAAGLILLFTIIQLVGINVFGWFNRFITAWKILIPLITIILLISLYFHPSNFVSLTGGFAPYGTAAIFAGMIPSGIVFAYEGFRQGLEYAGEAKNPQRDVPLGTILAIVVVIIMYVLLQVAFTGGINWSAAGITPGNWTGLYNAWESHPFYSELVASGVPLLAIWAIILLIDAAISPAGTLAVYTGSSARNIFGMSRVGYIPEFLSKVHKKFRTPWIAILITFVLAIAFLLPIPSWYYVVSLSSLLTVYNYLTVGITNHALKNLAPNLKRPYKAPVWFITFPLGFVAAAMLVYWSGYSLINTTVIAVVAGLPLVLFGPYRNKLNLPLKEVSIFSILLWLFLAFIVAGNVYSWGPLANFPVYWALLSLLQIASIAYLYLKSHHRSVKATWWLIIFNILSGVISYYGSLGISPIIPYPYDYVVFVVTSLVVYFIGVKTAYLTNDLKDVIEKGLPEE</sequence>
<dbReference type="EMBL" id="CP003378">
    <property type="protein sequence ID" value="AFZ70851.1"/>
    <property type="molecule type" value="Genomic_DNA"/>
</dbReference>
<dbReference type="AlphaFoldDB" id="L0AAF0"/>
<organism evidence="6 7">
    <name type="scientific">Caldisphaera lagunensis (strain DSM 15908 / JCM 11604 / ANMR 0165 / IC-154)</name>
    <dbReference type="NCBI Taxonomy" id="1056495"/>
    <lineage>
        <taxon>Archaea</taxon>
        <taxon>Thermoproteota</taxon>
        <taxon>Thermoprotei</taxon>
        <taxon>Acidilobales</taxon>
        <taxon>Caldisphaeraceae</taxon>
        <taxon>Caldisphaera</taxon>
    </lineage>
</organism>
<feature type="transmembrane region" description="Helical" evidence="5">
    <location>
        <begin position="470"/>
        <end position="492"/>
    </location>
</feature>
<evidence type="ECO:0000256" key="4">
    <source>
        <dbReference type="ARBA" id="ARBA00023136"/>
    </source>
</evidence>
<feature type="transmembrane region" description="Helical" evidence="5">
    <location>
        <begin position="132"/>
        <end position="156"/>
    </location>
</feature>
<evidence type="ECO:0000256" key="3">
    <source>
        <dbReference type="ARBA" id="ARBA00022989"/>
    </source>
</evidence>
<dbReference type="PANTHER" id="PTHR47547">
    <property type="match status" value="1"/>
</dbReference>
<feature type="transmembrane region" description="Helical" evidence="5">
    <location>
        <begin position="50"/>
        <end position="74"/>
    </location>
</feature>
<feature type="transmembrane region" description="Helical" evidence="5">
    <location>
        <begin position="95"/>
        <end position="120"/>
    </location>
</feature>
<evidence type="ECO:0000256" key="2">
    <source>
        <dbReference type="ARBA" id="ARBA00022692"/>
    </source>
</evidence>
<dbReference type="eggNOG" id="arCOG00009">
    <property type="taxonomic scope" value="Archaea"/>
</dbReference>
<dbReference type="KEGG" id="clg:Calag_1129"/>
<dbReference type="GO" id="GO:0022857">
    <property type="term" value="F:transmembrane transporter activity"/>
    <property type="evidence" value="ECO:0007669"/>
    <property type="project" value="InterPro"/>
</dbReference>
<feature type="transmembrane region" description="Helical" evidence="5">
    <location>
        <begin position="353"/>
        <end position="370"/>
    </location>
</feature>
<dbReference type="InterPro" id="IPR002293">
    <property type="entry name" value="AA/rel_permease1"/>
</dbReference>
<evidence type="ECO:0000313" key="6">
    <source>
        <dbReference type="EMBL" id="AFZ70851.1"/>
    </source>
</evidence>
<keyword evidence="3 5" id="KW-1133">Transmembrane helix</keyword>
<keyword evidence="2 5" id="KW-0812">Transmembrane</keyword>
<feature type="transmembrane region" description="Helical" evidence="5">
    <location>
        <begin position="558"/>
        <end position="578"/>
    </location>
</feature>
<keyword evidence="7" id="KW-1185">Reference proteome</keyword>
<dbReference type="GO" id="GO:0016020">
    <property type="term" value="C:membrane"/>
    <property type="evidence" value="ECO:0007669"/>
    <property type="project" value="UniProtKB-SubCell"/>
</dbReference>
<keyword evidence="4 5" id="KW-0472">Membrane</keyword>
<dbReference type="Pfam" id="PF13520">
    <property type="entry name" value="AA_permease_2"/>
    <property type="match status" value="1"/>
</dbReference>
<dbReference type="Gene3D" id="1.20.1740.10">
    <property type="entry name" value="Amino acid/polyamine transporter I"/>
    <property type="match status" value="1"/>
</dbReference>
<feature type="transmembrane region" description="Helical" evidence="5">
    <location>
        <begin position="376"/>
        <end position="395"/>
    </location>
</feature>
<dbReference type="InterPro" id="IPR052962">
    <property type="entry name" value="AA_Transporter_AGT"/>
</dbReference>
<protein>
    <submittedName>
        <fullName evidence="6">Amino acid transporter</fullName>
    </submittedName>
</protein>
<feature type="transmembrane region" description="Helical" evidence="5">
    <location>
        <begin position="301"/>
        <end position="324"/>
    </location>
</feature>
<feature type="transmembrane region" description="Helical" evidence="5">
    <location>
        <begin position="198"/>
        <end position="219"/>
    </location>
</feature>
<gene>
    <name evidence="6" type="ordered locus">Calag_1129</name>
</gene>
<name>L0AAF0_CALLD</name>
<reference evidence="7" key="1">
    <citation type="submission" date="2012-03" db="EMBL/GenBank/DDBJ databases">
        <title>Complete genome of Caldisphaera lagunensis DSM 15908.</title>
        <authorList>
            <person name="Lucas S."/>
            <person name="Copeland A."/>
            <person name="Lapidus A."/>
            <person name="Glavina del Rio T."/>
            <person name="Dalin E."/>
            <person name="Tice H."/>
            <person name="Bruce D."/>
            <person name="Goodwin L."/>
            <person name="Pitluck S."/>
            <person name="Peters L."/>
            <person name="Mikhailova N."/>
            <person name="Teshima H."/>
            <person name="Kyrpides N."/>
            <person name="Mavromatis K."/>
            <person name="Ivanova N."/>
            <person name="Brettin T."/>
            <person name="Detter J.C."/>
            <person name="Han C."/>
            <person name="Larimer F."/>
            <person name="Land M."/>
            <person name="Hauser L."/>
            <person name="Markowitz V."/>
            <person name="Cheng J.-F."/>
            <person name="Hugenholtz P."/>
            <person name="Woyke T."/>
            <person name="Wu D."/>
            <person name="Spring S."/>
            <person name="Schroeder M."/>
            <person name="Brambilla E."/>
            <person name="Klenk H.-P."/>
            <person name="Eisen J.A."/>
        </authorList>
    </citation>
    <scope>NUCLEOTIDE SEQUENCE [LARGE SCALE GENOMIC DNA]</scope>
    <source>
        <strain evidence="7">DSM 15908 / JCM 11604 / IC-154</strain>
    </source>
</reference>
<accession>L0AAF0</accession>
<dbReference type="PANTHER" id="PTHR47547:SF1">
    <property type="entry name" value="ASPARTATE-PROTON SYMPORTER"/>
    <property type="match status" value="1"/>
</dbReference>
<feature type="transmembrane region" description="Helical" evidence="5">
    <location>
        <begin position="498"/>
        <end position="517"/>
    </location>
</feature>
<dbReference type="STRING" id="1056495.Calag_1129"/>
<proteinExistence type="predicted"/>
<evidence type="ECO:0000256" key="5">
    <source>
        <dbReference type="SAM" id="Phobius"/>
    </source>
</evidence>
<dbReference type="HOGENOM" id="CLU_007946_16_0_2"/>
<dbReference type="InParanoid" id="L0AAF0"/>
<evidence type="ECO:0000256" key="1">
    <source>
        <dbReference type="ARBA" id="ARBA00004141"/>
    </source>
</evidence>
<evidence type="ECO:0000313" key="7">
    <source>
        <dbReference type="Proteomes" id="UP000010469"/>
    </source>
</evidence>
<comment type="subcellular location">
    <subcellularLocation>
        <location evidence="1">Membrane</location>
        <topology evidence="1">Multi-pass membrane protein</topology>
    </subcellularLocation>
</comment>
<feature type="transmembrane region" description="Helical" evidence="5">
    <location>
        <begin position="439"/>
        <end position="458"/>
    </location>
</feature>
<feature type="transmembrane region" description="Helical" evidence="5">
    <location>
        <begin position="21"/>
        <end position="44"/>
    </location>
</feature>
<feature type="transmembrane region" description="Helical" evidence="5">
    <location>
        <begin position="529"/>
        <end position="552"/>
    </location>
</feature>
<dbReference type="Proteomes" id="UP000010469">
    <property type="component" value="Chromosome"/>
</dbReference>
<feature type="transmembrane region" description="Helical" evidence="5">
    <location>
        <begin position="168"/>
        <end position="186"/>
    </location>
</feature>
<feature type="transmembrane region" description="Helical" evidence="5">
    <location>
        <begin position="239"/>
        <end position="261"/>
    </location>
</feature>
<feature type="transmembrane region" description="Helical" evidence="5">
    <location>
        <begin position="415"/>
        <end position="433"/>
    </location>
</feature>